<evidence type="ECO:0000313" key="3">
    <source>
        <dbReference type="Proteomes" id="UP001336250"/>
    </source>
</evidence>
<proteinExistence type="predicted"/>
<keyword evidence="3" id="KW-1185">Reference proteome</keyword>
<dbReference type="PANTHER" id="PTHR43798:SF33">
    <property type="entry name" value="HYDROLASE, PUTATIVE (AFU_ORTHOLOGUE AFUA_2G14860)-RELATED"/>
    <property type="match status" value="1"/>
</dbReference>
<dbReference type="GO" id="GO:0016787">
    <property type="term" value="F:hydrolase activity"/>
    <property type="evidence" value="ECO:0007669"/>
    <property type="project" value="UniProtKB-KW"/>
</dbReference>
<evidence type="ECO:0000259" key="1">
    <source>
        <dbReference type="Pfam" id="PF00561"/>
    </source>
</evidence>
<accession>A0AAW9PY95</accession>
<reference evidence="2 3" key="1">
    <citation type="submission" date="2024-02" db="EMBL/GenBank/DDBJ databases">
        <title>Genome sequence of Aquincola sp. MAHUQ-54.</title>
        <authorList>
            <person name="Huq M.A."/>
        </authorList>
    </citation>
    <scope>NUCLEOTIDE SEQUENCE [LARGE SCALE GENOMIC DNA]</scope>
    <source>
        <strain evidence="2 3">MAHUQ-54</strain>
    </source>
</reference>
<name>A0AAW9PY95_9BURK</name>
<dbReference type="SUPFAM" id="SSF53474">
    <property type="entry name" value="alpha/beta-Hydrolases"/>
    <property type="match status" value="1"/>
</dbReference>
<keyword evidence="2" id="KW-0378">Hydrolase</keyword>
<sequence length="367" mass="39457">MFRVVLAALTSAAIAGCGGSSDSDDLQRSEHSVAVTSTAPSMTGQTAQLYVREIKPEGASAPPVVVFVHGSGTPAEVSFDSRMDDYSWMRAVASAGFDVFSVSMTGYGGSTRPAPMSDPCNIASAQQAGYVPAPCQPTYRSPITTMTSDWNDLGAVVDYVRRLRGVDRVSLVAWSQGGPRVTGYAALQPTKVDRIVVLAPAYNRTGLGTQPDPLPTLNNGVMSMQSRKDFIANWDRQVGCSNQYDPAAATKIFDEMLESDPVGAKWGEGARRAPNVPTWGFNQVTVASFKAPYLMITGEHDVQVPPARVGELLQDLGSENKVLVDLACSSHNAMWEKNRQLVYDVTVQWLRDAKVNGVSNGIVRLGY</sequence>
<comment type="caution">
    <text evidence="2">The sequence shown here is derived from an EMBL/GenBank/DDBJ whole genome shotgun (WGS) entry which is preliminary data.</text>
</comment>
<dbReference type="RefSeq" id="WP_332287386.1">
    <property type="nucleotide sequence ID" value="NZ_JAZIBG010000003.1"/>
</dbReference>
<gene>
    <name evidence="2" type="ORF">V4F39_01125</name>
</gene>
<feature type="domain" description="AB hydrolase-1" evidence="1">
    <location>
        <begin position="63"/>
        <end position="337"/>
    </location>
</feature>
<dbReference type="GO" id="GO:0016020">
    <property type="term" value="C:membrane"/>
    <property type="evidence" value="ECO:0007669"/>
    <property type="project" value="TreeGrafter"/>
</dbReference>
<dbReference type="Gene3D" id="3.40.50.1820">
    <property type="entry name" value="alpha/beta hydrolase"/>
    <property type="match status" value="1"/>
</dbReference>
<organism evidence="2 3">
    <name type="scientific">Aquincola agrisoli</name>
    <dbReference type="NCBI Taxonomy" id="3119538"/>
    <lineage>
        <taxon>Bacteria</taxon>
        <taxon>Pseudomonadati</taxon>
        <taxon>Pseudomonadota</taxon>
        <taxon>Betaproteobacteria</taxon>
        <taxon>Burkholderiales</taxon>
        <taxon>Sphaerotilaceae</taxon>
        <taxon>Aquincola</taxon>
    </lineage>
</organism>
<dbReference type="InterPro" id="IPR029058">
    <property type="entry name" value="AB_hydrolase_fold"/>
</dbReference>
<dbReference type="InterPro" id="IPR000073">
    <property type="entry name" value="AB_hydrolase_1"/>
</dbReference>
<evidence type="ECO:0000313" key="2">
    <source>
        <dbReference type="EMBL" id="MEF7612491.1"/>
    </source>
</evidence>
<dbReference type="PROSITE" id="PS51257">
    <property type="entry name" value="PROKAR_LIPOPROTEIN"/>
    <property type="match status" value="1"/>
</dbReference>
<dbReference type="AlphaFoldDB" id="A0AAW9PY95"/>
<protein>
    <submittedName>
        <fullName evidence="2">Alpha/beta fold hydrolase</fullName>
    </submittedName>
</protein>
<dbReference type="InterPro" id="IPR050266">
    <property type="entry name" value="AB_hydrolase_sf"/>
</dbReference>
<dbReference type="PANTHER" id="PTHR43798">
    <property type="entry name" value="MONOACYLGLYCEROL LIPASE"/>
    <property type="match status" value="1"/>
</dbReference>
<dbReference type="Proteomes" id="UP001336250">
    <property type="component" value="Unassembled WGS sequence"/>
</dbReference>
<dbReference type="Pfam" id="PF00561">
    <property type="entry name" value="Abhydrolase_1"/>
    <property type="match status" value="1"/>
</dbReference>
<dbReference type="EMBL" id="JAZIBG010000003">
    <property type="protein sequence ID" value="MEF7612491.1"/>
    <property type="molecule type" value="Genomic_DNA"/>
</dbReference>